<comment type="caution">
    <text evidence="1">The sequence shown here is derived from an EMBL/GenBank/DDBJ whole genome shotgun (WGS) entry which is preliminary data.</text>
</comment>
<evidence type="ECO:0000313" key="2">
    <source>
        <dbReference type="Proteomes" id="UP001524570"/>
    </source>
</evidence>
<reference evidence="1 2" key="1">
    <citation type="submission" date="2022-07" db="EMBL/GenBank/DDBJ databases">
        <title>Methylomonas rivi sp. nov., Methylomonas rosea sp. nov., Methylomonas aureus sp. nov. and Methylomonas subterranea sp. nov., four novel methanotrophs isolated from a freshwater creek and the deep terrestrial subsurface.</title>
        <authorList>
            <person name="Abin C."/>
            <person name="Sankaranarayanan K."/>
            <person name="Garner C."/>
            <person name="Sindelar R."/>
            <person name="Kotary K."/>
            <person name="Garner R."/>
            <person name="Barclay S."/>
            <person name="Lawson P."/>
            <person name="Krumholz L."/>
        </authorList>
    </citation>
    <scope>NUCLEOTIDE SEQUENCE [LARGE SCALE GENOMIC DNA]</scope>
    <source>
        <strain evidence="1 2">WSC-7</strain>
    </source>
</reference>
<accession>A0ABT1TZ28</accession>
<feature type="non-terminal residue" evidence="1">
    <location>
        <position position="1"/>
    </location>
</feature>
<protein>
    <submittedName>
        <fullName evidence="1">Uncharacterized protein</fullName>
    </submittedName>
</protein>
<proteinExistence type="predicted"/>
<keyword evidence="2" id="KW-1185">Reference proteome</keyword>
<name>A0ABT1TZ28_9GAMM</name>
<evidence type="ECO:0000313" key="1">
    <source>
        <dbReference type="EMBL" id="MCQ8120022.1"/>
    </source>
</evidence>
<dbReference type="Proteomes" id="UP001524570">
    <property type="component" value="Unassembled WGS sequence"/>
</dbReference>
<gene>
    <name evidence="1" type="ORF">NP589_21620</name>
</gene>
<organism evidence="1 2">
    <name type="scientific">Methylomonas rosea</name>
    <dbReference type="NCBI Taxonomy" id="2952227"/>
    <lineage>
        <taxon>Bacteria</taxon>
        <taxon>Pseudomonadati</taxon>
        <taxon>Pseudomonadota</taxon>
        <taxon>Gammaproteobacteria</taxon>
        <taxon>Methylococcales</taxon>
        <taxon>Methylococcaceae</taxon>
        <taxon>Methylomonas</taxon>
    </lineage>
</organism>
<dbReference type="EMBL" id="JANIBL010000157">
    <property type="protein sequence ID" value="MCQ8120022.1"/>
    <property type="molecule type" value="Genomic_DNA"/>
</dbReference>
<sequence length="90" mass="10303">LNISIVGMWLVPGHHRDSYSVYEVSLLDINNGYLYGFAQDSGEHKAIRPYMYANRNTGQNEARLEALNKVFQKLYATAEEQTHKGTNLNR</sequence>